<sequence>MVCTPRKTKSCFLSAMLVLFPLAVLCGETGFPAEPLPPPGFPETARVRRLAETRWLQDAWSAVSARAPETVTDEFGFRAEFSCAVDSGTSRLTVFVRPENAHGIQGEWRLIRSPDTGRNEEIRIFPVDDENIFLSLTPDPADSGKSLLAVSVYGLFLREGIPLGVPFTPLLTMPLTEIIRMTQDTAPWALFRPDPAGSRDSRLIARAIRENLSVLFYADDGALDENGRPVHIEDLSPQDTPPEGTVGGVNCSGFVKWIIDGIIRPAAGNGLFIGPLKTSTSNPGSHFTEPHRETRDLFFGLDWCRNLAAAVVSLQRGETILPAESGTDVTVSPFSGGNGYYEDAGYPVAELLPLLYTLAVQEPGCFYLGALNRLRGDPPLRQYHHVAALFPYFTAEGRFAVAVFESAVETGTGVFLARNRDAFIHLSRVPLPEAERFFPQTAPAGPQEP</sequence>
<feature type="signal peptide" evidence="1">
    <location>
        <begin position="1"/>
        <end position="26"/>
    </location>
</feature>
<dbReference type="Proteomes" id="UP000823616">
    <property type="component" value="Unassembled WGS sequence"/>
</dbReference>
<comment type="caution">
    <text evidence="2">The sequence shown here is derived from an EMBL/GenBank/DDBJ whole genome shotgun (WGS) entry which is preliminary data.</text>
</comment>
<evidence type="ECO:0000313" key="2">
    <source>
        <dbReference type="EMBL" id="MBO8449952.1"/>
    </source>
</evidence>
<gene>
    <name evidence="2" type="ORF">IAA96_02485</name>
</gene>
<protein>
    <submittedName>
        <fullName evidence="2">Uncharacterized protein</fullName>
    </submittedName>
</protein>
<feature type="chain" id="PRO_5039330317" evidence="1">
    <location>
        <begin position="27"/>
        <end position="449"/>
    </location>
</feature>
<dbReference type="AlphaFoldDB" id="A0A9D9ELC3"/>
<accession>A0A9D9ELC3</accession>
<dbReference type="EMBL" id="JADIMS010000041">
    <property type="protein sequence ID" value="MBO8449952.1"/>
    <property type="molecule type" value="Genomic_DNA"/>
</dbReference>
<reference evidence="2" key="1">
    <citation type="submission" date="2020-10" db="EMBL/GenBank/DDBJ databases">
        <authorList>
            <person name="Gilroy R."/>
        </authorList>
    </citation>
    <scope>NUCLEOTIDE SEQUENCE</scope>
    <source>
        <strain evidence="2">B3-4054</strain>
    </source>
</reference>
<name>A0A9D9ELC3_9SPIR</name>
<evidence type="ECO:0000313" key="3">
    <source>
        <dbReference type="Proteomes" id="UP000823616"/>
    </source>
</evidence>
<reference evidence="2" key="2">
    <citation type="journal article" date="2021" name="PeerJ">
        <title>Extensive microbial diversity within the chicken gut microbiome revealed by metagenomics and culture.</title>
        <authorList>
            <person name="Gilroy R."/>
            <person name="Ravi A."/>
            <person name="Getino M."/>
            <person name="Pursley I."/>
            <person name="Horton D.L."/>
            <person name="Alikhan N.F."/>
            <person name="Baker D."/>
            <person name="Gharbi K."/>
            <person name="Hall N."/>
            <person name="Watson M."/>
            <person name="Adriaenssens E.M."/>
            <person name="Foster-Nyarko E."/>
            <person name="Jarju S."/>
            <person name="Secka A."/>
            <person name="Antonio M."/>
            <person name="Oren A."/>
            <person name="Chaudhuri R.R."/>
            <person name="La Ragione R."/>
            <person name="Hildebrand F."/>
            <person name="Pallen M.J."/>
        </authorList>
    </citation>
    <scope>NUCLEOTIDE SEQUENCE</scope>
    <source>
        <strain evidence="2">B3-4054</strain>
    </source>
</reference>
<organism evidence="2 3">
    <name type="scientific">Candidatus Avitreponema avistercoris</name>
    <dbReference type="NCBI Taxonomy" id="2840705"/>
    <lineage>
        <taxon>Bacteria</taxon>
        <taxon>Pseudomonadati</taxon>
        <taxon>Spirochaetota</taxon>
        <taxon>Spirochaetia</taxon>
        <taxon>Spirochaetales</taxon>
        <taxon>Candidatus Avitreponema</taxon>
    </lineage>
</organism>
<proteinExistence type="predicted"/>
<keyword evidence="1" id="KW-0732">Signal</keyword>
<evidence type="ECO:0000256" key="1">
    <source>
        <dbReference type="SAM" id="SignalP"/>
    </source>
</evidence>